<comment type="similarity">
    <text evidence="2">Belongs to the lin-54 family.</text>
</comment>
<evidence type="ECO:0000313" key="7">
    <source>
        <dbReference type="EMBL" id="CAH8356796.1"/>
    </source>
</evidence>
<dbReference type="InterPro" id="IPR028307">
    <property type="entry name" value="Lin-54_fam"/>
</dbReference>
<feature type="domain" description="CRC" evidence="6">
    <location>
        <begin position="55"/>
        <end position="182"/>
    </location>
</feature>
<dbReference type="PANTHER" id="PTHR12446:SF46">
    <property type="entry name" value="PROTEIN TESMIN_TSO1-LIKE CXC 7"/>
    <property type="match status" value="1"/>
</dbReference>
<evidence type="ECO:0000256" key="3">
    <source>
        <dbReference type="ARBA" id="ARBA00022473"/>
    </source>
</evidence>
<evidence type="ECO:0000256" key="4">
    <source>
        <dbReference type="ARBA" id="ARBA00023242"/>
    </source>
</evidence>
<keyword evidence="4" id="KW-0539">Nucleus</keyword>
<proteinExistence type="inferred from homology"/>
<keyword evidence="3" id="KW-0217">Developmental protein</keyword>
<dbReference type="InterPro" id="IPR005172">
    <property type="entry name" value="CRC"/>
</dbReference>
<protein>
    <recommendedName>
        <fullName evidence="6">CRC domain-containing protein</fullName>
    </recommendedName>
</protein>
<evidence type="ECO:0000256" key="5">
    <source>
        <dbReference type="SAM" id="MobiDB-lite"/>
    </source>
</evidence>
<feature type="region of interest" description="Disordered" evidence="5">
    <location>
        <begin position="1"/>
        <end position="30"/>
    </location>
</feature>
<organism evidence="7 8">
    <name type="scientific">Eruca vesicaria subsp. sativa</name>
    <name type="common">Garden rocket</name>
    <name type="synonym">Eruca sativa</name>
    <dbReference type="NCBI Taxonomy" id="29727"/>
    <lineage>
        <taxon>Eukaryota</taxon>
        <taxon>Viridiplantae</taxon>
        <taxon>Streptophyta</taxon>
        <taxon>Embryophyta</taxon>
        <taxon>Tracheophyta</taxon>
        <taxon>Spermatophyta</taxon>
        <taxon>Magnoliopsida</taxon>
        <taxon>eudicotyledons</taxon>
        <taxon>Gunneridae</taxon>
        <taxon>Pentapetalae</taxon>
        <taxon>rosids</taxon>
        <taxon>malvids</taxon>
        <taxon>Brassicales</taxon>
        <taxon>Brassicaceae</taxon>
        <taxon>Brassiceae</taxon>
        <taxon>Eruca</taxon>
    </lineage>
</organism>
<dbReference type="GO" id="GO:0005634">
    <property type="term" value="C:nucleus"/>
    <property type="evidence" value="ECO:0007669"/>
    <property type="project" value="UniProtKB-SubCell"/>
</dbReference>
<gene>
    <name evidence="7" type="ORF">ERUC_LOCUS22551</name>
</gene>
<dbReference type="Proteomes" id="UP001642260">
    <property type="component" value="Unassembled WGS sequence"/>
</dbReference>
<sequence length="288" mass="32230">MDSREKKHESQEEDLPSQPQTPPSRLTEVTPSQNLLQVHRNQEAEAKDVVVTPSKQRRCSCKASRCLKLYCECFVAVSYCNNGCNCLNCHNNLAYETTSRQEAIKAILECNPDAFKPKISSSSPHGINDFQEDVRQRQILGKHNRGCHCKRSGCLRKYCECYQANIRCSENCRCRDCNNFEGISQEIMQQTRINAAVNMSIKRKRKAASSHSVAARDSSAVPHLVQNNHTVDYVVRNGDTCLLTVPNNQAVPGSTTSTYRSSLSNTIQLGHVKELCSLLVSKSVQVAH</sequence>
<accession>A0ABC8KIG8</accession>
<evidence type="ECO:0000313" key="8">
    <source>
        <dbReference type="Proteomes" id="UP001642260"/>
    </source>
</evidence>
<dbReference type="PROSITE" id="PS51634">
    <property type="entry name" value="CRC"/>
    <property type="match status" value="1"/>
</dbReference>
<name>A0ABC8KIG8_ERUVS</name>
<dbReference type="AlphaFoldDB" id="A0ABC8KIG8"/>
<dbReference type="SMART" id="SM01114">
    <property type="entry name" value="CXC"/>
    <property type="match status" value="2"/>
</dbReference>
<evidence type="ECO:0000256" key="2">
    <source>
        <dbReference type="ARBA" id="ARBA00007267"/>
    </source>
</evidence>
<dbReference type="InterPro" id="IPR033467">
    <property type="entry name" value="Tesmin/TSO1-like_CXC"/>
</dbReference>
<comment type="subcellular location">
    <subcellularLocation>
        <location evidence="1">Nucleus</location>
    </subcellularLocation>
</comment>
<feature type="compositionally biased region" description="Basic and acidic residues" evidence="5">
    <location>
        <begin position="1"/>
        <end position="10"/>
    </location>
</feature>
<dbReference type="EMBL" id="CAKOAT010220488">
    <property type="protein sequence ID" value="CAH8356796.1"/>
    <property type="molecule type" value="Genomic_DNA"/>
</dbReference>
<keyword evidence="8" id="KW-1185">Reference proteome</keyword>
<dbReference type="PANTHER" id="PTHR12446">
    <property type="entry name" value="TESMIN/TSO1-RELATED"/>
    <property type="match status" value="1"/>
</dbReference>
<comment type="caution">
    <text evidence="7">The sequence shown here is derived from an EMBL/GenBank/DDBJ whole genome shotgun (WGS) entry which is preliminary data.</text>
</comment>
<reference evidence="7 8" key="1">
    <citation type="submission" date="2022-03" db="EMBL/GenBank/DDBJ databases">
        <authorList>
            <person name="Macdonald S."/>
            <person name="Ahmed S."/>
            <person name="Newling K."/>
        </authorList>
    </citation>
    <scope>NUCLEOTIDE SEQUENCE [LARGE SCALE GENOMIC DNA]</scope>
</reference>
<evidence type="ECO:0000259" key="6">
    <source>
        <dbReference type="PROSITE" id="PS51634"/>
    </source>
</evidence>
<dbReference type="Pfam" id="PF03638">
    <property type="entry name" value="TCR"/>
    <property type="match status" value="2"/>
</dbReference>
<evidence type="ECO:0000256" key="1">
    <source>
        <dbReference type="ARBA" id="ARBA00004123"/>
    </source>
</evidence>